<dbReference type="Proteomes" id="UP000267208">
    <property type="component" value="Chromosome"/>
</dbReference>
<feature type="transmembrane region" description="Helical" evidence="1">
    <location>
        <begin position="12"/>
        <end position="32"/>
    </location>
</feature>
<name>A0A386PTL2_9LACO</name>
<keyword evidence="1" id="KW-0472">Membrane</keyword>
<dbReference type="RefSeq" id="WP_120143981.1">
    <property type="nucleotide sequence ID" value="NZ_CP031933.2"/>
</dbReference>
<dbReference type="EMBL" id="CP031933">
    <property type="protein sequence ID" value="AYE39366.1"/>
    <property type="molecule type" value="Genomic_DNA"/>
</dbReference>
<evidence type="ECO:0000256" key="1">
    <source>
        <dbReference type="SAM" id="Phobius"/>
    </source>
</evidence>
<sequence>MEELTFGRKINYVPLVISLGIGIIISVFFYTFVHKMGISISFGLLCFVVAVALYAVKLSDTYGYWCINRQQINYYDYKTIGNRIKAILLPFNSKQSTVDVEQIVAASLVIGKKMQVPANIKAAPASAYLVYFYPSAYYLGLKLKDNQEVDLDLSFDEMDNKKIGQMVQLLNTQLNSPVTLIEK</sequence>
<dbReference type="OrthoDB" id="2299210at2"/>
<evidence type="ECO:0000313" key="2">
    <source>
        <dbReference type="EMBL" id="AYE39366.1"/>
    </source>
</evidence>
<keyword evidence="3" id="KW-1185">Reference proteome</keyword>
<gene>
    <name evidence="2" type="ORF">D1B17_12295</name>
</gene>
<dbReference type="AlphaFoldDB" id="A0A386PTL2"/>
<organism evidence="2 3">
    <name type="scientific">Companilactobacillus zhachilii</name>
    <dbReference type="NCBI Taxonomy" id="2304606"/>
    <lineage>
        <taxon>Bacteria</taxon>
        <taxon>Bacillati</taxon>
        <taxon>Bacillota</taxon>
        <taxon>Bacilli</taxon>
        <taxon>Lactobacillales</taxon>
        <taxon>Lactobacillaceae</taxon>
        <taxon>Companilactobacillus</taxon>
    </lineage>
</organism>
<feature type="transmembrane region" description="Helical" evidence="1">
    <location>
        <begin position="38"/>
        <end position="56"/>
    </location>
</feature>
<reference evidence="3" key="1">
    <citation type="submission" date="2018-08" db="EMBL/GenBank/DDBJ databases">
        <title>Genome of Lactobacillus sp. HBUAS52074.</title>
        <authorList>
            <person name="Guo Z."/>
            <person name="Zhang Z.D."/>
        </authorList>
    </citation>
    <scope>NUCLEOTIDE SEQUENCE [LARGE SCALE GENOMIC DNA]</scope>
    <source>
        <strain evidence="3">HBUAS52074</strain>
    </source>
</reference>
<keyword evidence="1" id="KW-0812">Transmembrane</keyword>
<accession>A0A386PTL2</accession>
<evidence type="ECO:0000313" key="3">
    <source>
        <dbReference type="Proteomes" id="UP000267208"/>
    </source>
</evidence>
<protein>
    <submittedName>
        <fullName evidence="2">Uncharacterized protein</fullName>
    </submittedName>
</protein>
<keyword evidence="1" id="KW-1133">Transmembrane helix</keyword>
<dbReference type="KEGG" id="lzh:D1B17_12295"/>
<proteinExistence type="predicted"/>